<gene>
    <name evidence="2" type="ORF">M404DRAFT_11214</name>
</gene>
<feature type="region of interest" description="Disordered" evidence="1">
    <location>
        <begin position="89"/>
        <end position="198"/>
    </location>
</feature>
<dbReference type="AlphaFoldDB" id="A0A0C3N1E8"/>
<keyword evidence="3" id="KW-1185">Reference proteome</keyword>
<feature type="region of interest" description="Disordered" evidence="1">
    <location>
        <begin position="337"/>
        <end position="359"/>
    </location>
</feature>
<evidence type="ECO:0000313" key="3">
    <source>
        <dbReference type="Proteomes" id="UP000054217"/>
    </source>
</evidence>
<sequence>MTTFMEFQRLIRVQIKPKDDIMAKIAEINMLFNTITGQGITLDDKMKALILVHAMAASWDHAPTNILSSIDPTKLDPDAVIPRMKEVWSHKSGQTMLPRQMEPSGSSTQIKKESNSLLSRMNKPPLCNICKGGHNTQDHRGGGNFRSRGGRGNRGRGRGGGYQPYPQQNQQQSGSSSRGKNQNRRRGKGKAKAQANELNVPGQGAEDFNLASIEELNDDYPVEQDFDITAIEYNRYAPGARMPTPQWEESPEYFPPPAAIETVMSPDMNITLGEHNISLSQDVADPELTAGDIDMAMEHVGYVPSLPVQPDGHLSEWYIDRIAEDFAREVEFQNGFIPQGIPTTGDNGSSFEEDSVSLF</sequence>
<feature type="compositionally biased region" description="Low complexity" evidence="1">
    <location>
        <begin position="163"/>
        <end position="180"/>
    </location>
</feature>
<feature type="compositionally biased region" description="Polar residues" evidence="1">
    <location>
        <begin position="91"/>
        <end position="119"/>
    </location>
</feature>
<proteinExistence type="predicted"/>
<evidence type="ECO:0000313" key="2">
    <source>
        <dbReference type="EMBL" id="KIN94899.1"/>
    </source>
</evidence>
<organism evidence="2 3">
    <name type="scientific">Pisolithus tinctorius Marx 270</name>
    <dbReference type="NCBI Taxonomy" id="870435"/>
    <lineage>
        <taxon>Eukaryota</taxon>
        <taxon>Fungi</taxon>
        <taxon>Dikarya</taxon>
        <taxon>Basidiomycota</taxon>
        <taxon>Agaricomycotina</taxon>
        <taxon>Agaricomycetes</taxon>
        <taxon>Agaricomycetidae</taxon>
        <taxon>Boletales</taxon>
        <taxon>Sclerodermatineae</taxon>
        <taxon>Pisolithaceae</taxon>
        <taxon>Pisolithus</taxon>
    </lineage>
</organism>
<dbReference type="InParanoid" id="A0A0C3N1E8"/>
<accession>A0A0C3N1E8</accession>
<reference evidence="3" key="2">
    <citation type="submission" date="2015-01" db="EMBL/GenBank/DDBJ databases">
        <title>Evolutionary Origins and Diversification of the Mycorrhizal Mutualists.</title>
        <authorList>
            <consortium name="DOE Joint Genome Institute"/>
            <consortium name="Mycorrhizal Genomics Consortium"/>
            <person name="Kohler A."/>
            <person name="Kuo A."/>
            <person name="Nagy L.G."/>
            <person name="Floudas D."/>
            <person name="Copeland A."/>
            <person name="Barry K.W."/>
            <person name="Cichocki N."/>
            <person name="Veneault-Fourrey C."/>
            <person name="LaButti K."/>
            <person name="Lindquist E.A."/>
            <person name="Lipzen A."/>
            <person name="Lundell T."/>
            <person name="Morin E."/>
            <person name="Murat C."/>
            <person name="Riley R."/>
            <person name="Ohm R."/>
            <person name="Sun H."/>
            <person name="Tunlid A."/>
            <person name="Henrissat B."/>
            <person name="Grigoriev I.V."/>
            <person name="Hibbett D.S."/>
            <person name="Martin F."/>
        </authorList>
    </citation>
    <scope>NUCLEOTIDE SEQUENCE [LARGE SCALE GENOMIC DNA]</scope>
    <source>
        <strain evidence="3">Marx 270</strain>
    </source>
</reference>
<dbReference type="OrthoDB" id="3066115at2759"/>
<dbReference type="Proteomes" id="UP000054217">
    <property type="component" value="Unassembled WGS sequence"/>
</dbReference>
<name>A0A0C3N1E8_PISTI</name>
<reference evidence="2 3" key="1">
    <citation type="submission" date="2014-04" db="EMBL/GenBank/DDBJ databases">
        <authorList>
            <consortium name="DOE Joint Genome Institute"/>
            <person name="Kuo A."/>
            <person name="Kohler A."/>
            <person name="Costa M.D."/>
            <person name="Nagy L.G."/>
            <person name="Floudas D."/>
            <person name="Copeland A."/>
            <person name="Barry K.W."/>
            <person name="Cichocki N."/>
            <person name="Veneault-Fourrey C."/>
            <person name="LaButti K."/>
            <person name="Lindquist E.A."/>
            <person name="Lipzen A."/>
            <person name="Lundell T."/>
            <person name="Morin E."/>
            <person name="Murat C."/>
            <person name="Sun H."/>
            <person name="Tunlid A."/>
            <person name="Henrissat B."/>
            <person name="Grigoriev I.V."/>
            <person name="Hibbett D.S."/>
            <person name="Martin F."/>
            <person name="Nordberg H.P."/>
            <person name="Cantor M.N."/>
            <person name="Hua S.X."/>
        </authorList>
    </citation>
    <scope>NUCLEOTIDE SEQUENCE [LARGE SCALE GENOMIC DNA]</scope>
    <source>
        <strain evidence="2 3">Marx 270</strain>
    </source>
</reference>
<dbReference type="HOGENOM" id="CLU_066056_0_0_1"/>
<dbReference type="STRING" id="870435.A0A0C3N1E8"/>
<dbReference type="EMBL" id="KN832082">
    <property type="protein sequence ID" value="KIN94899.1"/>
    <property type="molecule type" value="Genomic_DNA"/>
</dbReference>
<feature type="compositionally biased region" description="Polar residues" evidence="1">
    <location>
        <begin position="341"/>
        <end position="350"/>
    </location>
</feature>
<feature type="compositionally biased region" description="Basic residues" evidence="1">
    <location>
        <begin position="148"/>
        <end position="157"/>
    </location>
</feature>
<evidence type="ECO:0000256" key="1">
    <source>
        <dbReference type="SAM" id="MobiDB-lite"/>
    </source>
</evidence>
<feature type="compositionally biased region" description="Basic residues" evidence="1">
    <location>
        <begin position="181"/>
        <end position="191"/>
    </location>
</feature>
<protein>
    <submittedName>
        <fullName evidence="2">Uncharacterized protein</fullName>
    </submittedName>
</protein>